<gene>
    <name evidence="4" type="primary">1a</name>
    <name evidence="4" type="ORF">T07_11748</name>
</gene>
<feature type="region of interest" description="Disordered" evidence="2">
    <location>
        <begin position="368"/>
        <end position="472"/>
    </location>
</feature>
<sequence length="734" mass="83145">MPRLLTVKGCEIDCSSLSKLLTSFCDLVSCWWLSFENMTKKQNGLRIARGGFGRGSMKRGGGNMHNARAERGGRGQNRGRGHGRGRGGFDNKANRDVLGRGVDKQLFGKKNKMGMVEESKNSGALHSSAGRGISIPRGKSRGNLSTSLKKKVHFADPIEERAKILSQSENESDMDDFVLKDDLEDEEMFEEGNSDEDIEESENKDSEDDEDEKFLNMIDDEAEEDDDDEDKDEADDDDLLLDSDEMDIDEDDDDEDDDDADDDILDSSDSDEKEIYVKKLGSFGEKIGSTAGKKVNRKVAEVAIKSSPKPETPKPEVQEKSPKKESPKNKIKQKNSSITKISVKKEVESGTASLLEDEELEVESVVRNLKEDVRKEKTKNEMKNKKGKNAIEHEESKNEMKNKKVKSEVKNEKAKNEMKIEKIIKKEEVEEEEEEEEEEAEEEEKEAEAEEEEEGMKIQAPPAKKTKLSSQGVPAEKKVLEIEQRRRLKRNKCRLFLKDLPLESSIADVRALSKDIIHVFKPTQKSRFCFLLFANEKICEKNYEKLKNIALKGAKLTVDFMGEKGKNFKPTEASEISNLINPTELYVGDVCSKKEVLQAFPSAGSIQMHDMYAFVKFPTAEAAREAFNSADNVKLGRPIYVFYTRPKEVRPKTRYNRAKKVIKKKKNKKNINNNNNNNNVTGNKVDSKKLSRHNANADGRKRKYEEDDDDDDGSLEDLSLKIFEGDDEELKVDE</sequence>
<feature type="region of interest" description="Disordered" evidence="2">
    <location>
        <begin position="301"/>
        <end position="337"/>
    </location>
</feature>
<dbReference type="STRING" id="6336.A0A0V0RJS1"/>
<dbReference type="PROSITE" id="PS50102">
    <property type="entry name" value="RRM"/>
    <property type="match status" value="1"/>
</dbReference>
<evidence type="ECO:0000313" key="5">
    <source>
        <dbReference type="Proteomes" id="UP000054630"/>
    </source>
</evidence>
<feature type="compositionally biased region" description="Acidic residues" evidence="2">
    <location>
        <begin position="429"/>
        <end position="454"/>
    </location>
</feature>
<feature type="region of interest" description="Disordered" evidence="2">
    <location>
        <begin position="56"/>
        <end position="95"/>
    </location>
</feature>
<feature type="domain" description="RRM" evidence="3">
    <location>
        <begin position="583"/>
        <end position="646"/>
    </location>
</feature>
<evidence type="ECO:0000256" key="1">
    <source>
        <dbReference type="PROSITE-ProRule" id="PRU00176"/>
    </source>
</evidence>
<keyword evidence="5" id="KW-1185">Reference proteome</keyword>
<dbReference type="GO" id="GO:0003723">
    <property type="term" value="F:RNA binding"/>
    <property type="evidence" value="ECO:0007669"/>
    <property type="project" value="UniProtKB-UniRule"/>
</dbReference>
<feature type="compositionally biased region" description="Basic and acidic residues" evidence="2">
    <location>
        <begin position="311"/>
        <end position="328"/>
    </location>
</feature>
<feature type="compositionally biased region" description="Basic and acidic residues" evidence="2">
    <location>
        <begin position="368"/>
        <end position="428"/>
    </location>
</feature>
<dbReference type="OrthoDB" id="167718at2759"/>
<dbReference type="InterPro" id="IPR000504">
    <property type="entry name" value="RRM_dom"/>
</dbReference>
<feature type="compositionally biased region" description="Acidic residues" evidence="2">
    <location>
        <begin position="187"/>
        <end position="272"/>
    </location>
</feature>
<dbReference type="InterPro" id="IPR035979">
    <property type="entry name" value="RBD_domain_sf"/>
</dbReference>
<dbReference type="SUPFAM" id="SSF54928">
    <property type="entry name" value="RNA-binding domain, RBD"/>
    <property type="match status" value="2"/>
</dbReference>
<feature type="compositionally biased region" description="Low complexity" evidence="2">
    <location>
        <begin position="670"/>
        <end position="680"/>
    </location>
</feature>
<feature type="compositionally biased region" description="Basic residues" evidence="2">
    <location>
        <begin position="653"/>
        <end position="669"/>
    </location>
</feature>
<dbReference type="InterPro" id="IPR012677">
    <property type="entry name" value="Nucleotide-bd_a/b_plait_sf"/>
</dbReference>
<dbReference type="Proteomes" id="UP000054630">
    <property type="component" value="Unassembled WGS sequence"/>
</dbReference>
<evidence type="ECO:0000313" key="4">
    <source>
        <dbReference type="EMBL" id="KRX14753.1"/>
    </source>
</evidence>
<dbReference type="Gene3D" id="3.30.70.330">
    <property type="match status" value="2"/>
</dbReference>
<comment type="caution">
    <text evidence="4">The sequence shown here is derived from an EMBL/GenBank/DDBJ whole genome shotgun (WGS) entry which is preliminary data.</text>
</comment>
<keyword evidence="1" id="KW-0694">RNA-binding</keyword>
<evidence type="ECO:0000259" key="3">
    <source>
        <dbReference type="PROSITE" id="PS50102"/>
    </source>
</evidence>
<dbReference type="AlphaFoldDB" id="A0A0V0RJS1"/>
<organism evidence="4 5">
    <name type="scientific">Trichinella nelsoni</name>
    <dbReference type="NCBI Taxonomy" id="6336"/>
    <lineage>
        <taxon>Eukaryota</taxon>
        <taxon>Metazoa</taxon>
        <taxon>Ecdysozoa</taxon>
        <taxon>Nematoda</taxon>
        <taxon>Enoplea</taxon>
        <taxon>Dorylaimia</taxon>
        <taxon>Trichinellida</taxon>
        <taxon>Trichinellidae</taxon>
        <taxon>Trichinella</taxon>
    </lineage>
</organism>
<protein>
    <submittedName>
        <fullName evidence="4">Replicase polyprotein 1a</fullName>
    </submittedName>
</protein>
<feature type="compositionally biased region" description="Acidic residues" evidence="2">
    <location>
        <begin position="706"/>
        <end position="715"/>
    </location>
</feature>
<feature type="region of interest" description="Disordered" evidence="2">
    <location>
        <begin position="119"/>
        <end position="149"/>
    </location>
</feature>
<dbReference type="CDD" id="cd00590">
    <property type="entry name" value="RRM_SF"/>
    <property type="match status" value="1"/>
</dbReference>
<proteinExistence type="predicted"/>
<dbReference type="SMART" id="SM00360">
    <property type="entry name" value="RRM"/>
    <property type="match status" value="2"/>
</dbReference>
<evidence type="ECO:0000256" key="2">
    <source>
        <dbReference type="SAM" id="MobiDB-lite"/>
    </source>
</evidence>
<name>A0A0V0RJS1_9BILA</name>
<reference evidence="4 5" key="1">
    <citation type="submission" date="2015-01" db="EMBL/GenBank/DDBJ databases">
        <title>Evolution of Trichinella species and genotypes.</title>
        <authorList>
            <person name="Korhonen P.K."/>
            <person name="Edoardo P."/>
            <person name="Giuseppe L.R."/>
            <person name="Gasser R.B."/>
        </authorList>
    </citation>
    <scope>NUCLEOTIDE SEQUENCE [LARGE SCALE GENOMIC DNA]</scope>
    <source>
        <strain evidence="4">ISS37</strain>
    </source>
</reference>
<accession>A0A0V0RJS1</accession>
<dbReference type="EMBL" id="JYDL01000151">
    <property type="protein sequence ID" value="KRX14753.1"/>
    <property type="molecule type" value="Genomic_DNA"/>
</dbReference>
<feature type="region of interest" description="Disordered" evidence="2">
    <location>
        <begin position="653"/>
        <end position="719"/>
    </location>
</feature>
<feature type="region of interest" description="Disordered" evidence="2">
    <location>
        <begin position="187"/>
        <end position="274"/>
    </location>
</feature>